<dbReference type="STRING" id="112903.SAMN04490178_105159"/>
<sequence length="381" mass="43265">MECTATCITCYPSLDDGQPGYKLKQLDLQLFNEEKTEDPTAKRQQESREKGQVAKSMEVNSVFVVMAAFLALKGFGSYMYSELTRFMVLLFSYGNADFTINSIHHLFIEASIVFIKVCFPIMFVVLITALAVNFLQVGFLFSLEPLIPSFDKLNFNPAKALQKMFSKRSLAELVKSCIKIAIVGYFIYRFAVQETMQVPKLVSVDLFDSLQFIASLVLNLVYQISAVMIILAALDYFYQGWEHKNSLKMTKQEVKEEFKQVEGNPAIKSKIRERQRAMAMRRMMQEVPKADVVVTNPTHFAVALKYDKSMPAPTVVAKGQDLIAQRIKEIAKEHRVVIVENKPLARTLFASAEVGQIIPQDLYQAVAEVLAYVFRLKKRLS</sequence>
<dbReference type="Gene3D" id="3.40.1690.10">
    <property type="entry name" value="secretion proteins EscU"/>
    <property type="match status" value="1"/>
</dbReference>
<keyword evidence="11 12" id="KW-1006">Bacterial flagellum protein export</keyword>
<keyword evidence="10 12" id="KW-0472">Membrane</keyword>
<evidence type="ECO:0000256" key="11">
    <source>
        <dbReference type="ARBA" id="ARBA00023225"/>
    </source>
</evidence>
<dbReference type="Gene3D" id="6.10.250.2080">
    <property type="match status" value="1"/>
</dbReference>
<dbReference type="PANTHER" id="PTHR30531:SF12">
    <property type="entry name" value="FLAGELLAR BIOSYNTHETIC PROTEIN FLHB"/>
    <property type="match status" value="1"/>
</dbReference>
<name>A0A1H8SPV0_9FIRM</name>
<keyword evidence="8 12" id="KW-0653">Protein transport</keyword>
<evidence type="ECO:0000256" key="1">
    <source>
        <dbReference type="ARBA" id="ARBA00004651"/>
    </source>
</evidence>
<feature type="transmembrane region" description="Helical" evidence="12">
    <location>
        <begin position="173"/>
        <end position="192"/>
    </location>
</feature>
<evidence type="ECO:0000256" key="3">
    <source>
        <dbReference type="ARBA" id="ARBA00021622"/>
    </source>
</evidence>
<evidence type="ECO:0000256" key="8">
    <source>
        <dbReference type="ARBA" id="ARBA00022927"/>
    </source>
</evidence>
<keyword evidence="13" id="KW-0969">Cilium</keyword>
<dbReference type="EMBL" id="FODY01000005">
    <property type="protein sequence ID" value="SEO80969.1"/>
    <property type="molecule type" value="Genomic_DNA"/>
</dbReference>
<keyword evidence="9 12" id="KW-1133">Transmembrane helix</keyword>
<dbReference type="GO" id="GO:0044780">
    <property type="term" value="P:bacterial-type flagellum assembly"/>
    <property type="evidence" value="ECO:0007669"/>
    <property type="project" value="InterPro"/>
</dbReference>
<evidence type="ECO:0000313" key="13">
    <source>
        <dbReference type="EMBL" id="SEO80969.1"/>
    </source>
</evidence>
<evidence type="ECO:0000256" key="9">
    <source>
        <dbReference type="ARBA" id="ARBA00022989"/>
    </source>
</evidence>
<evidence type="ECO:0000313" key="14">
    <source>
        <dbReference type="Proteomes" id="UP000198847"/>
    </source>
</evidence>
<reference evidence="13 14" key="1">
    <citation type="submission" date="2016-10" db="EMBL/GenBank/DDBJ databases">
        <authorList>
            <person name="de Groot N.N."/>
        </authorList>
    </citation>
    <scope>NUCLEOTIDE SEQUENCE [LARGE SCALE GENOMIC DNA]</scope>
    <source>
        <strain evidence="13 14">DSM 13305</strain>
    </source>
</reference>
<protein>
    <recommendedName>
        <fullName evidence="3 12">Flagellar biosynthetic protein FlhB</fullName>
    </recommendedName>
</protein>
<dbReference type="NCBIfam" id="TIGR00328">
    <property type="entry name" value="flhB"/>
    <property type="match status" value="1"/>
</dbReference>
<proteinExistence type="inferred from homology"/>
<dbReference type="GO" id="GO:0005886">
    <property type="term" value="C:plasma membrane"/>
    <property type="evidence" value="ECO:0007669"/>
    <property type="project" value="UniProtKB-SubCell"/>
</dbReference>
<evidence type="ECO:0000256" key="12">
    <source>
        <dbReference type="RuleBase" id="RU364091"/>
    </source>
</evidence>
<dbReference type="Pfam" id="PF01312">
    <property type="entry name" value="Bac_export_2"/>
    <property type="match status" value="1"/>
</dbReference>
<evidence type="ECO:0000256" key="5">
    <source>
        <dbReference type="ARBA" id="ARBA00022475"/>
    </source>
</evidence>
<evidence type="ECO:0000256" key="4">
    <source>
        <dbReference type="ARBA" id="ARBA00022448"/>
    </source>
</evidence>
<dbReference type="FunFam" id="3.40.1690.10:FF:000001">
    <property type="entry name" value="Flagellar biosynthetic protein FlhB"/>
    <property type="match status" value="1"/>
</dbReference>
<evidence type="ECO:0000256" key="7">
    <source>
        <dbReference type="ARBA" id="ARBA00022795"/>
    </source>
</evidence>
<accession>A0A1H8SPV0</accession>
<keyword evidence="13" id="KW-0966">Cell projection</keyword>
<dbReference type="OrthoDB" id="9807950at2"/>
<feature type="transmembrane region" description="Helical" evidence="12">
    <location>
        <begin position="121"/>
        <end position="143"/>
    </location>
</feature>
<evidence type="ECO:0000256" key="2">
    <source>
        <dbReference type="ARBA" id="ARBA00010690"/>
    </source>
</evidence>
<evidence type="ECO:0000256" key="10">
    <source>
        <dbReference type="ARBA" id="ARBA00023136"/>
    </source>
</evidence>
<keyword evidence="14" id="KW-1185">Reference proteome</keyword>
<keyword evidence="5 12" id="KW-1003">Cell membrane</keyword>
<gene>
    <name evidence="12" type="primary">flhB</name>
    <name evidence="13" type="ORF">SAMN04490178_105159</name>
</gene>
<dbReference type="InterPro" id="IPR029025">
    <property type="entry name" value="T3SS_substrate_exporter_C"/>
</dbReference>
<keyword evidence="4 12" id="KW-0813">Transport</keyword>
<comment type="similarity">
    <text evidence="2 12">Belongs to the type III secretion exporter family.</text>
</comment>
<dbReference type="InterPro" id="IPR006136">
    <property type="entry name" value="FlhB"/>
</dbReference>
<evidence type="ECO:0000256" key="6">
    <source>
        <dbReference type="ARBA" id="ARBA00022692"/>
    </source>
</evidence>
<organism evidence="13 14">
    <name type="scientific">Propionispora vibrioides</name>
    <dbReference type="NCBI Taxonomy" id="112903"/>
    <lineage>
        <taxon>Bacteria</taxon>
        <taxon>Bacillati</taxon>
        <taxon>Bacillota</taxon>
        <taxon>Negativicutes</taxon>
        <taxon>Selenomonadales</taxon>
        <taxon>Sporomusaceae</taxon>
        <taxon>Propionispora</taxon>
    </lineage>
</organism>
<keyword evidence="6 12" id="KW-0812">Transmembrane</keyword>
<dbReference type="PANTHER" id="PTHR30531">
    <property type="entry name" value="FLAGELLAR BIOSYNTHETIC PROTEIN FLHB"/>
    <property type="match status" value="1"/>
</dbReference>
<feature type="transmembrane region" description="Helical" evidence="12">
    <location>
        <begin position="59"/>
        <end position="80"/>
    </location>
</feature>
<dbReference type="AlphaFoldDB" id="A0A1H8SPV0"/>
<dbReference type="InterPro" id="IPR006135">
    <property type="entry name" value="T3SS_substrate_exporter"/>
</dbReference>
<keyword evidence="7 12" id="KW-1005">Bacterial flagellum biogenesis</keyword>
<keyword evidence="13" id="KW-0282">Flagellum</keyword>
<dbReference type="GO" id="GO:0009306">
    <property type="term" value="P:protein secretion"/>
    <property type="evidence" value="ECO:0007669"/>
    <property type="project" value="InterPro"/>
</dbReference>
<dbReference type="SUPFAM" id="SSF160544">
    <property type="entry name" value="EscU C-terminal domain-like"/>
    <property type="match status" value="1"/>
</dbReference>
<dbReference type="PRINTS" id="PR00950">
    <property type="entry name" value="TYPE3IMSPROT"/>
</dbReference>
<dbReference type="RefSeq" id="WP_091744912.1">
    <property type="nucleotide sequence ID" value="NZ_FODY01000005.1"/>
</dbReference>
<dbReference type="Proteomes" id="UP000198847">
    <property type="component" value="Unassembled WGS sequence"/>
</dbReference>
<feature type="transmembrane region" description="Helical" evidence="12">
    <location>
        <begin position="212"/>
        <end position="238"/>
    </location>
</feature>
<comment type="subcellular location">
    <subcellularLocation>
        <location evidence="1">Cell membrane</location>
        <topology evidence="1">Multi-pass membrane protein</topology>
    </subcellularLocation>
</comment>
<comment type="function">
    <text evidence="12">Required for formation of the rod structure in the basal body of the flagellar apparatus. Together with FliI and FliH, may constitute the export apparatus of flagellin.</text>
</comment>